<feature type="domain" description="Hyaluronan-mediated motility receptor C-terminal" evidence="15">
    <location>
        <begin position="499"/>
        <end position="612"/>
    </location>
</feature>
<evidence type="ECO:0000313" key="16">
    <source>
        <dbReference type="EMBL" id="WVN90026.1"/>
    </source>
</evidence>
<keyword evidence="9" id="KW-0206">Cytoskeleton</keyword>
<feature type="coiled-coil region" evidence="12">
    <location>
        <begin position="416"/>
        <end position="443"/>
    </location>
</feature>
<evidence type="ECO:0000259" key="14">
    <source>
        <dbReference type="Pfam" id="PF06333"/>
    </source>
</evidence>
<evidence type="ECO:0000256" key="5">
    <source>
        <dbReference type="ARBA" id="ARBA00022491"/>
    </source>
</evidence>
<dbReference type="GeneID" id="91089467"/>
<comment type="similarity">
    <text evidence="3 11">Belongs to the Mediator complex subunit 13 family.</text>
</comment>
<dbReference type="Pfam" id="PF15908">
    <property type="entry name" value="HMMR_C"/>
    <property type="match status" value="1"/>
</dbReference>
<keyword evidence="10 11" id="KW-0539">Nucleus</keyword>
<evidence type="ECO:0000259" key="15">
    <source>
        <dbReference type="Pfam" id="PF15908"/>
    </source>
</evidence>
<dbReference type="GO" id="GO:0006357">
    <property type="term" value="P:regulation of transcription by RNA polymerase II"/>
    <property type="evidence" value="ECO:0007669"/>
    <property type="project" value="InterPro"/>
</dbReference>
<dbReference type="EMBL" id="CP143789">
    <property type="protein sequence ID" value="WVN90026.1"/>
    <property type="molecule type" value="Genomic_DNA"/>
</dbReference>
<proteinExistence type="inferred from homology"/>
<feature type="region of interest" description="Disordered" evidence="13">
    <location>
        <begin position="1336"/>
        <end position="1371"/>
    </location>
</feature>
<evidence type="ECO:0000256" key="9">
    <source>
        <dbReference type="ARBA" id="ARBA00023212"/>
    </source>
</evidence>
<feature type="coiled-coil region" evidence="12">
    <location>
        <begin position="194"/>
        <end position="256"/>
    </location>
</feature>
<reference evidence="16" key="2">
    <citation type="journal article" date="2022" name="Elife">
        <title>Obligate sexual reproduction of a homothallic fungus closely related to the Cryptococcus pathogenic species complex.</title>
        <authorList>
            <person name="Passer A.R."/>
            <person name="Clancey S.A."/>
            <person name="Shea T."/>
            <person name="David-Palma M."/>
            <person name="Averette A.F."/>
            <person name="Boekhout T."/>
            <person name="Porcel B.M."/>
            <person name="Nowrousian M."/>
            <person name="Cuomo C.A."/>
            <person name="Sun S."/>
            <person name="Heitman J."/>
            <person name="Coelho M.A."/>
        </authorList>
    </citation>
    <scope>NUCLEOTIDE SEQUENCE</scope>
    <source>
        <strain evidence="16">CBS 7841</strain>
    </source>
</reference>
<dbReference type="GO" id="GO:0005819">
    <property type="term" value="C:spindle"/>
    <property type="evidence" value="ECO:0007669"/>
    <property type="project" value="UniProtKB-SubCell"/>
</dbReference>
<evidence type="ECO:0000256" key="1">
    <source>
        <dbReference type="ARBA" id="ARBA00004123"/>
    </source>
</evidence>
<evidence type="ECO:0000256" key="4">
    <source>
        <dbReference type="ARBA" id="ARBA00022490"/>
    </source>
</evidence>
<evidence type="ECO:0000256" key="12">
    <source>
        <dbReference type="SAM" id="Coils"/>
    </source>
</evidence>
<feature type="coiled-coil region" evidence="12">
    <location>
        <begin position="305"/>
        <end position="339"/>
    </location>
</feature>
<evidence type="ECO:0000256" key="11">
    <source>
        <dbReference type="RuleBase" id="RU364134"/>
    </source>
</evidence>
<comment type="subunit">
    <text evidence="11">Component of the SRB8-11 complex, which itself associates with the Mediator complex.</text>
</comment>
<evidence type="ECO:0000256" key="7">
    <source>
        <dbReference type="ARBA" id="ARBA00023159"/>
    </source>
</evidence>
<feature type="compositionally biased region" description="Basic and acidic residues" evidence="13">
    <location>
        <begin position="1351"/>
        <end position="1364"/>
    </location>
</feature>
<evidence type="ECO:0000256" key="10">
    <source>
        <dbReference type="ARBA" id="ARBA00023242"/>
    </source>
</evidence>
<keyword evidence="5 11" id="KW-0678">Repressor</keyword>
<evidence type="ECO:0000256" key="13">
    <source>
        <dbReference type="SAM" id="MobiDB-lite"/>
    </source>
</evidence>
<name>A0AAJ8JX54_9TREE</name>
<keyword evidence="17" id="KW-1185">Reference proteome</keyword>
<dbReference type="KEGG" id="cdep:91089467"/>
<dbReference type="Proteomes" id="UP000094043">
    <property type="component" value="Chromosome 6"/>
</dbReference>
<dbReference type="Pfam" id="PF06333">
    <property type="entry name" value="Med13_C"/>
    <property type="match status" value="1"/>
</dbReference>
<reference evidence="16" key="1">
    <citation type="submission" date="2016-06" db="EMBL/GenBank/DDBJ databases">
        <authorList>
            <person name="Cuomo C."/>
            <person name="Litvintseva A."/>
            <person name="Heitman J."/>
            <person name="Chen Y."/>
            <person name="Sun S."/>
            <person name="Springer D."/>
            <person name="Dromer F."/>
            <person name="Young S."/>
            <person name="Zeng Q."/>
            <person name="Chapman S."/>
            <person name="Gujja S."/>
            <person name="Saif S."/>
            <person name="Birren B."/>
        </authorList>
    </citation>
    <scope>NUCLEOTIDE SEQUENCE</scope>
    <source>
        <strain evidence="16">CBS 7841</strain>
    </source>
</reference>
<keyword evidence="12" id="KW-0175">Coiled coil</keyword>
<reference evidence="16" key="3">
    <citation type="submission" date="2024-01" db="EMBL/GenBank/DDBJ databases">
        <authorList>
            <person name="Coelho M.A."/>
            <person name="David-Palma M."/>
            <person name="Shea T."/>
            <person name="Sun S."/>
            <person name="Cuomo C.A."/>
            <person name="Heitman J."/>
        </authorList>
    </citation>
    <scope>NUCLEOTIDE SEQUENCE</scope>
    <source>
        <strain evidence="16">CBS 7841</strain>
    </source>
</reference>
<organism evidence="16 17">
    <name type="scientific">Cryptococcus depauperatus CBS 7841</name>
    <dbReference type="NCBI Taxonomy" id="1295531"/>
    <lineage>
        <taxon>Eukaryota</taxon>
        <taxon>Fungi</taxon>
        <taxon>Dikarya</taxon>
        <taxon>Basidiomycota</taxon>
        <taxon>Agaricomycotina</taxon>
        <taxon>Tremellomycetes</taxon>
        <taxon>Tremellales</taxon>
        <taxon>Cryptococcaceae</taxon>
        <taxon>Cryptococcus</taxon>
    </lineage>
</organism>
<dbReference type="RefSeq" id="XP_066070726.1">
    <property type="nucleotide sequence ID" value="XM_066214629.1"/>
</dbReference>
<evidence type="ECO:0000256" key="6">
    <source>
        <dbReference type="ARBA" id="ARBA00023015"/>
    </source>
</evidence>
<protein>
    <recommendedName>
        <fullName evidence="11">Mediator of RNA polymerase II transcription subunit 13</fullName>
    </recommendedName>
    <alternativeName>
        <fullName evidence="11">Mediator complex subunit 13</fullName>
    </alternativeName>
</protein>
<feature type="compositionally biased region" description="Polar residues" evidence="13">
    <location>
        <begin position="1093"/>
        <end position="1107"/>
    </location>
</feature>
<comment type="function">
    <text evidence="11">Component of the SRB8-11 complex. The SRB8-11 complex is a regulatory module of the Mediator complex which is itself involved in regulation of basal and activated RNA polymerase II-dependent transcription. The SRB8-11 complex may be involved in the transcriptional repression of a subset of genes regulated by Mediator. It may inhibit the association of the Mediator complex with RNA polymerase II to form the holoenzyme complex.</text>
</comment>
<dbReference type="InterPro" id="IPR009401">
    <property type="entry name" value="Med13_C"/>
</dbReference>
<keyword evidence="8 11" id="KW-0804">Transcription</keyword>
<keyword evidence="4" id="KW-0963">Cytoplasm</keyword>
<feature type="region of interest" description="Disordered" evidence="13">
    <location>
        <begin position="1068"/>
        <end position="1107"/>
    </location>
</feature>
<comment type="subcellular location">
    <subcellularLocation>
        <location evidence="2">Cytoplasm</location>
        <location evidence="2">Cytoskeleton</location>
        <location evidence="2">Spindle</location>
    </subcellularLocation>
    <subcellularLocation>
        <location evidence="1 11">Nucleus</location>
    </subcellularLocation>
</comment>
<evidence type="ECO:0000256" key="2">
    <source>
        <dbReference type="ARBA" id="ARBA00004186"/>
    </source>
</evidence>
<gene>
    <name evidence="16" type="ORF">L203_105258</name>
</gene>
<keyword evidence="6 11" id="KW-0805">Transcription regulation</keyword>
<feature type="coiled-coil region" evidence="12">
    <location>
        <begin position="49"/>
        <end position="165"/>
    </location>
</feature>
<keyword evidence="7 11" id="KW-0010">Activator</keyword>
<feature type="compositionally biased region" description="Low complexity" evidence="13">
    <location>
        <begin position="1071"/>
        <end position="1082"/>
    </location>
</feature>
<dbReference type="InterPro" id="IPR031794">
    <property type="entry name" value="HMMR_C"/>
</dbReference>
<evidence type="ECO:0000313" key="17">
    <source>
        <dbReference type="Proteomes" id="UP000094043"/>
    </source>
</evidence>
<feature type="domain" description="Mediator complex subunit Med13 C-terminal" evidence="14">
    <location>
        <begin position="1665"/>
        <end position="1793"/>
    </location>
</feature>
<accession>A0AAJ8JX54</accession>
<feature type="coiled-coil region" evidence="12">
    <location>
        <begin position="585"/>
        <end position="612"/>
    </location>
</feature>
<evidence type="ECO:0000256" key="3">
    <source>
        <dbReference type="ARBA" id="ARBA00009354"/>
    </source>
</evidence>
<evidence type="ECO:0000256" key="8">
    <source>
        <dbReference type="ARBA" id="ARBA00023163"/>
    </source>
</evidence>
<dbReference type="GO" id="GO:0003712">
    <property type="term" value="F:transcription coregulator activity"/>
    <property type="evidence" value="ECO:0007669"/>
    <property type="project" value="InterPro"/>
</dbReference>
<dbReference type="GO" id="GO:0016592">
    <property type="term" value="C:mediator complex"/>
    <property type="evidence" value="ECO:0007669"/>
    <property type="project" value="InterPro"/>
</dbReference>
<sequence>MRQEHSNRIPLGEVMDRNSIRTMYGEGKEDMNPKDGSQKLQAELSNTQIISLNKQLSEYRKQLEKAQGKIERKDEMIQRLSRSKVDNAKSSTNDLETRLKELMQRHSVSKNKYLGQLNSLQSQNKTLQDQLTRSHETTASTASELQNLRELNMETLTQLDTMRLELSTIKRRNMGWDREDKSREKERASWNGKKDILHEEIEDLKNSRDRYETRNQALKQSINNLKEESNILKRKNKTLEEELALEQAEKKILVENVQQMTVAYLNLYRNTVPKDVHQVLERNYSESRLQVDHWRLKTEMNRLDLLLEKEEAKDLRERMDIAEEEIKSCKNIIENLCKDREMLRSEMGQLLSPTVLDVVLEYANELFVPLSQSAPFIKLCLNHITLSDSYHGYQMETLATSNASLTTKLSSTSSILSACQSSLAELKREHHHLECQQIELKKAHEPCDEIKQNLAEMEMECMFRGQKIQGLQEDIGKLEIKAKKDAECVKTANESMMRSKMAEEALDEEVKHLRNAYIEASAYQDLYNDLKDQQSLLLARESAAIEEAERLAGQNAELAGHTNEMQKISYIETVRKEMFHVKQELATTRHLLNNANDKIQFLNSEIAAYQSVNIIGESQGSRGCTRAGIVGRQPEGGRLTVYRVRRSSSDYQMWHSALPKLPMNLYAAILGGLEAQMTPDIFLGEPAKPTTSLAGTYLFSTPVNASVYIKRYRISLSHTVIKNGGHAAKIAADDRLEAFWKRLADKEGMTKEWMEDWVGVIVNGESGREIWCFSTSCSELQVQDGLEEIIPPLPPIVLQQCMACPVHASSTSCLSPDLGCVPTFIITGEPGKAWKLLKYALVEKIAWRHGFRILLAGPRFLKSPAINVSLCPFNHSALLLTVRNTPCSTSSSTHTLLPLLIPSYHLSTYSFTSQQSDQLTTSFDALLGHFWRKGKEEYIVQESLRGHDEGEWGIYWIHLFSAQEGVLVVWPKHLAIANSPPSSANTIPSANRFPSSSITELMGTAQSLFDFFTTYQPPSPPVADVEMLDADNIIDDKVGKDSDQVNVAVVADNVATESVLLPGLAKVVNGQSSPPEQPPSAQYEGSDIDDLFSDSSPTPQEMQKLSQQEDLSNAKSIFMPFANPVVETRDKRNIDDKNEGEVKDTLITEDDFAFFDSSRTDPEMGLSLQKTLKTDIDVMMSEKVEDVATIQENNTDDMNADSPSQDLGAAEIRDENVDAKGSIQIVEQSSMLRLVAEISKDPDDLAQSPSASLSLLEPQCKPNHRKHLPSLPSHPLIPINFSPLPLLPSVHFMHPYPYSPLSPIPTPSFSLIDRLRPKSIQPLNIDVWNFSDNSDESEMAYTEPPTPISELSERNSIDDKRDETESTISEEEEDLHWGGFKCIGAELLILNEEVEHLKVNWDSSWGTFPSSDSDKSKKDTQEDKCYKVTDWARLAQEVILNRSFRSALLVSETGCGHKFENEIAKILLDGGTRLNELAPDIMTKKFSQPLINTSTCFAHNIIRLSISSLPYWNELGLEPQGGQKDIKVMIVCEQEEDGKETLNAIKRSWKVNKMGNFEYAEPENEGVIVVFGPALLDTACKLAQESGSAHNVVIYLLVRDFSDFLLPSLPSATTLIPLPLPTLSTSLDYEAIAFETYDRVLTPLHPIFTRGQAISISERDRWIPSPSWTLARREPAKPEFAMTYPIDDYDVLNRWRLFHLAYDFIEAKAIVWVGDGRGEAWEVCVLEGKDWQNIIRAIWKFGNETIRNWAGRFRLGVCKASLMEKGEFEAWQDLCKSQADPPTLVMSDSPLTKSCSMPIPQPVANIDPSILVDPNARLVNPSLTGHLTPLPYCLPVEILSSAEDNKETIYPQKSFFLTTLNRGQTCHLTTQYHILYHTLVAGKKDEDTVHEFGEEYYRLGCLVRERWGGEQWLDLIKWGKRALIT</sequence>